<proteinExistence type="predicted"/>
<protein>
    <submittedName>
        <fullName evidence="2">Uncharacterized protein</fullName>
    </submittedName>
</protein>
<evidence type="ECO:0000313" key="2">
    <source>
        <dbReference type="EMBL" id="KAL0204151.1"/>
    </source>
</evidence>
<accession>A0ABD0S191</accession>
<gene>
    <name evidence="2" type="ORF">M9458_002169</name>
</gene>
<dbReference type="Proteomes" id="UP001529510">
    <property type="component" value="Unassembled WGS sequence"/>
</dbReference>
<dbReference type="Pfam" id="PF05557">
    <property type="entry name" value="MAD"/>
    <property type="match status" value="1"/>
</dbReference>
<feature type="non-terminal residue" evidence="2">
    <location>
        <position position="1"/>
    </location>
</feature>
<sequence length="60" mass="7260">REIDRSRELLLKIRRLEEREEKANQTLNEQMENNKSLKRNLEELHKKANEKDSKLAEADQ</sequence>
<dbReference type="EMBL" id="JAMKFB020000001">
    <property type="protein sequence ID" value="KAL0204151.1"/>
    <property type="molecule type" value="Genomic_DNA"/>
</dbReference>
<evidence type="ECO:0000256" key="1">
    <source>
        <dbReference type="SAM" id="MobiDB-lite"/>
    </source>
</evidence>
<dbReference type="InterPro" id="IPR008672">
    <property type="entry name" value="Mad1"/>
</dbReference>
<organism evidence="2 3">
    <name type="scientific">Cirrhinus mrigala</name>
    <name type="common">Mrigala</name>
    <dbReference type="NCBI Taxonomy" id="683832"/>
    <lineage>
        <taxon>Eukaryota</taxon>
        <taxon>Metazoa</taxon>
        <taxon>Chordata</taxon>
        <taxon>Craniata</taxon>
        <taxon>Vertebrata</taxon>
        <taxon>Euteleostomi</taxon>
        <taxon>Actinopterygii</taxon>
        <taxon>Neopterygii</taxon>
        <taxon>Teleostei</taxon>
        <taxon>Ostariophysi</taxon>
        <taxon>Cypriniformes</taxon>
        <taxon>Cyprinidae</taxon>
        <taxon>Labeoninae</taxon>
        <taxon>Labeonini</taxon>
        <taxon>Cirrhinus</taxon>
    </lineage>
</organism>
<reference evidence="2 3" key="1">
    <citation type="submission" date="2024-05" db="EMBL/GenBank/DDBJ databases">
        <title>Genome sequencing and assembly of Indian major carp, Cirrhinus mrigala (Hamilton, 1822).</title>
        <authorList>
            <person name="Mohindra V."/>
            <person name="Chowdhury L.M."/>
            <person name="Lal K."/>
            <person name="Jena J.K."/>
        </authorList>
    </citation>
    <scope>NUCLEOTIDE SEQUENCE [LARGE SCALE GENOMIC DNA]</scope>
    <source>
        <strain evidence="2">CM1030</strain>
        <tissue evidence="2">Blood</tissue>
    </source>
</reference>
<feature type="compositionally biased region" description="Basic and acidic residues" evidence="1">
    <location>
        <begin position="39"/>
        <end position="60"/>
    </location>
</feature>
<comment type="caution">
    <text evidence="2">The sequence shown here is derived from an EMBL/GenBank/DDBJ whole genome shotgun (WGS) entry which is preliminary data.</text>
</comment>
<dbReference type="AlphaFoldDB" id="A0ABD0S191"/>
<evidence type="ECO:0000313" key="3">
    <source>
        <dbReference type="Proteomes" id="UP001529510"/>
    </source>
</evidence>
<feature type="region of interest" description="Disordered" evidence="1">
    <location>
        <begin position="19"/>
        <end position="60"/>
    </location>
</feature>
<feature type="compositionally biased region" description="Polar residues" evidence="1">
    <location>
        <begin position="24"/>
        <end position="34"/>
    </location>
</feature>
<feature type="non-terminal residue" evidence="2">
    <location>
        <position position="60"/>
    </location>
</feature>
<keyword evidence="3" id="KW-1185">Reference proteome</keyword>
<name>A0ABD0S191_CIRMR</name>